<dbReference type="CDD" id="cd08010">
    <property type="entry name" value="MltG_like"/>
    <property type="match status" value="1"/>
</dbReference>
<keyword evidence="4 7" id="KW-0472">Membrane</keyword>
<keyword evidence="1" id="KW-1003">Cell membrane</keyword>
<evidence type="ECO:0000256" key="3">
    <source>
        <dbReference type="ARBA" id="ARBA00022989"/>
    </source>
</evidence>
<dbReference type="GO" id="GO:0016829">
    <property type="term" value="F:lyase activity"/>
    <property type="evidence" value="ECO:0007669"/>
    <property type="project" value="UniProtKB-KW"/>
</dbReference>
<sequence>MSETRREARAKTSSKRRGIIAGVVIASLVMLGGGGFLAWNTYETPIRRLFDLPPPDFVGEGSAPTVLVSIGDGDYGDAIAQKLFDAGVTKSFDVVYETLLADSSIVFYPGTFEMKTGMSAAAALKYLANPDNRKVWKVTIPEGLILGDVLALLSEGTGVPLSDFETVVSDTAQFRLPEEAPSMEGYLFPATYEFEYGATAHSMITTMVKEMNTRLTDLGVPLDDRYALITLASVIQREAGSNPDDFGKVGRVFTNRIENGWKLQSDATVAYGTGNLDTVWTTDAERADASNLYNTYVHDGLPVGPIGAPGEVALRAALEPTPGPWYFFVPINLKTGETVFSVTAAEHGRAVGQLQAWCRASEENAAYCE</sequence>
<evidence type="ECO:0000256" key="7">
    <source>
        <dbReference type="SAM" id="Phobius"/>
    </source>
</evidence>
<evidence type="ECO:0000313" key="8">
    <source>
        <dbReference type="EMBL" id="CAB4582830.1"/>
    </source>
</evidence>
<dbReference type="AlphaFoldDB" id="A0A6J6F1Q7"/>
<dbReference type="PANTHER" id="PTHR30518">
    <property type="entry name" value="ENDOLYTIC MUREIN TRANSGLYCOSYLASE"/>
    <property type="match status" value="1"/>
</dbReference>
<reference evidence="8" key="1">
    <citation type="submission" date="2020-05" db="EMBL/GenBank/DDBJ databases">
        <authorList>
            <person name="Chiriac C."/>
            <person name="Salcher M."/>
            <person name="Ghai R."/>
            <person name="Kavagutti S V."/>
        </authorList>
    </citation>
    <scope>NUCLEOTIDE SEQUENCE</scope>
</reference>
<evidence type="ECO:0000256" key="6">
    <source>
        <dbReference type="ARBA" id="ARBA00023316"/>
    </source>
</evidence>
<keyword evidence="6" id="KW-0961">Cell wall biogenesis/degradation</keyword>
<feature type="transmembrane region" description="Helical" evidence="7">
    <location>
        <begin position="20"/>
        <end position="39"/>
    </location>
</feature>
<dbReference type="GO" id="GO:0071555">
    <property type="term" value="P:cell wall organization"/>
    <property type="evidence" value="ECO:0007669"/>
    <property type="project" value="UniProtKB-KW"/>
</dbReference>
<keyword evidence="3 7" id="KW-1133">Transmembrane helix</keyword>
<name>A0A6J6F1Q7_9ZZZZ</name>
<evidence type="ECO:0000256" key="1">
    <source>
        <dbReference type="ARBA" id="ARBA00022475"/>
    </source>
</evidence>
<dbReference type="EMBL" id="CAEZUE010000001">
    <property type="protein sequence ID" value="CAB4582830.1"/>
    <property type="molecule type" value="Genomic_DNA"/>
</dbReference>
<gene>
    <name evidence="8" type="ORF">UFOPK1788_00014</name>
</gene>
<keyword evidence="5" id="KW-0456">Lyase</keyword>
<evidence type="ECO:0000256" key="2">
    <source>
        <dbReference type="ARBA" id="ARBA00022692"/>
    </source>
</evidence>
<dbReference type="NCBIfam" id="TIGR00247">
    <property type="entry name" value="endolytic transglycosylase MltG"/>
    <property type="match status" value="1"/>
</dbReference>
<dbReference type="InterPro" id="IPR003770">
    <property type="entry name" value="MLTG-like"/>
</dbReference>
<keyword evidence="2 7" id="KW-0812">Transmembrane</keyword>
<organism evidence="8">
    <name type="scientific">freshwater metagenome</name>
    <dbReference type="NCBI Taxonomy" id="449393"/>
    <lineage>
        <taxon>unclassified sequences</taxon>
        <taxon>metagenomes</taxon>
        <taxon>ecological metagenomes</taxon>
    </lineage>
</organism>
<dbReference type="PANTHER" id="PTHR30518:SF2">
    <property type="entry name" value="ENDOLYTIC MUREIN TRANSGLYCOSYLASE"/>
    <property type="match status" value="1"/>
</dbReference>
<proteinExistence type="inferred from homology"/>
<dbReference type="HAMAP" id="MF_02065">
    <property type="entry name" value="MltG"/>
    <property type="match status" value="1"/>
</dbReference>
<evidence type="ECO:0000256" key="4">
    <source>
        <dbReference type="ARBA" id="ARBA00023136"/>
    </source>
</evidence>
<protein>
    <submittedName>
        <fullName evidence="8">Unannotated protein</fullName>
    </submittedName>
</protein>
<dbReference type="Pfam" id="PF02618">
    <property type="entry name" value="YceG"/>
    <property type="match status" value="1"/>
</dbReference>
<evidence type="ECO:0000256" key="5">
    <source>
        <dbReference type="ARBA" id="ARBA00023239"/>
    </source>
</evidence>
<accession>A0A6J6F1Q7</accession>